<dbReference type="InterPro" id="IPR011006">
    <property type="entry name" value="CheY-like_superfamily"/>
</dbReference>
<dbReference type="eggNOG" id="COG2207">
    <property type="taxonomic scope" value="Bacteria"/>
</dbReference>
<evidence type="ECO:0000256" key="7">
    <source>
        <dbReference type="ARBA" id="ARBA00023163"/>
    </source>
</evidence>
<keyword evidence="2" id="KW-0963">Cytoplasm</keyword>
<keyword evidence="5" id="KW-0805">Transcription regulation</keyword>
<feature type="domain" description="Response regulatory" evidence="10">
    <location>
        <begin position="3"/>
        <end position="120"/>
    </location>
</feature>
<evidence type="ECO:0000256" key="6">
    <source>
        <dbReference type="ARBA" id="ARBA00023125"/>
    </source>
</evidence>
<dbReference type="Pfam" id="PF00072">
    <property type="entry name" value="Response_reg"/>
    <property type="match status" value="1"/>
</dbReference>
<evidence type="ECO:0000256" key="8">
    <source>
        <dbReference type="PROSITE-ProRule" id="PRU00169"/>
    </source>
</evidence>
<dbReference type="Gene3D" id="1.10.10.60">
    <property type="entry name" value="Homeodomain-like"/>
    <property type="match status" value="2"/>
</dbReference>
<dbReference type="InterPro" id="IPR020449">
    <property type="entry name" value="Tscrpt_reg_AraC-type_HTH"/>
</dbReference>
<evidence type="ECO:0000313" key="11">
    <source>
        <dbReference type="EMBL" id="GAF09881.1"/>
    </source>
</evidence>
<protein>
    <submittedName>
        <fullName evidence="11">Helix-turn-helix</fullName>
    </submittedName>
</protein>
<evidence type="ECO:0000256" key="5">
    <source>
        <dbReference type="ARBA" id="ARBA00023015"/>
    </source>
</evidence>
<dbReference type="PANTHER" id="PTHR42713">
    <property type="entry name" value="HISTIDINE KINASE-RELATED"/>
    <property type="match status" value="1"/>
</dbReference>
<comment type="caution">
    <text evidence="11">The sequence shown here is derived from an EMBL/GenBank/DDBJ whole genome shotgun (WGS) entry which is preliminary data.</text>
</comment>
<evidence type="ECO:0000259" key="10">
    <source>
        <dbReference type="PROSITE" id="PS50110"/>
    </source>
</evidence>
<dbReference type="PANTHER" id="PTHR42713:SF3">
    <property type="entry name" value="TRANSCRIPTIONAL REGULATORY PROTEIN HPTR"/>
    <property type="match status" value="1"/>
</dbReference>
<gene>
    <name evidence="11" type="ORF">JCM16418_4042</name>
</gene>
<dbReference type="InterPro" id="IPR051552">
    <property type="entry name" value="HptR"/>
</dbReference>
<sequence length="562" mass="65395">MYKLLLVEDEEDVRDGLIEEIHWESIGYEVVDSAENGREAMDLVDRYLPDVVVTDIHMPFMDGLQLASWIREHHPMIKIIILTGYDEFEYAQKAIKLQIDEYILKPFSSQELIEVLLKVKRHMEAEMAEKENVQILKEHYRKSIPVLRELFLSSMVTRKLTIHEIEEKSASYGMDLSGQAFMAAAIRIDYVHEDLDREIDQQMAGNLKSSVSLKYTEDRYLQLFAVYNVADEICQKTSGFKVFIHHDECVLLAVGKQADLEILAERMLTLLEEIRQNVHKYVKLTVTSGAGSVFQHIADVYQSYKEALQALDYRLILGNNRVIWINDVETRRYDSLHFDEQKEHDLVRSIKLGTLEELTATMDSLFSDLSMKQLSVKDCQVYLLEMLTSIMKIAKEFNIELEELFGSADFLFTDMFKYNNLQEVKQWAYGLCSKLRSSIALGRQSGYRQLVNDAKDYIRKHYAESDISIRKVCNHLHISTGYFSSIFKKEVKMTFVNYLMQIRMDAAKEMLRTGDMKAFEIAEKIGFADPNYFSFCFRKKFGISPKEYRNGSRGVEPFENTR</sequence>
<dbReference type="InterPro" id="IPR009057">
    <property type="entry name" value="Homeodomain-like_sf"/>
</dbReference>
<dbReference type="Proteomes" id="UP000019364">
    <property type="component" value="Unassembled WGS sequence"/>
</dbReference>
<dbReference type="STRING" id="1236976.JCM16418_4042"/>
<comment type="subcellular location">
    <subcellularLocation>
        <location evidence="1">Cytoplasm</location>
    </subcellularLocation>
</comment>
<dbReference type="Gene3D" id="3.40.50.2300">
    <property type="match status" value="1"/>
</dbReference>
<dbReference type="Pfam" id="PF17853">
    <property type="entry name" value="GGDEF_2"/>
    <property type="match status" value="1"/>
</dbReference>
<dbReference type="SUPFAM" id="SSF46689">
    <property type="entry name" value="Homeodomain-like"/>
    <property type="match status" value="2"/>
</dbReference>
<accession>W7YZ04</accession>
<dbReference type="SMART" id="SM00448">
    <property type="entry name" value="REC"/>
    <property type="match status" value="1"/>
</dbReference>
<keyword evidence="12" id="KW-1185">Reference proteome</keyword>
<reference evidence="11 12" key="1">
    <citation type="journal article" date="2014" name="Genome Announc.">
        <title>Draft Genome Sequence of Paenibacillus pini JCM 16418T, Isolated from the Rhizosphere of Pine Tree.</title>
        <authorList>
            <person name="Yuki M."/>
            <person name="Oshima K."/>
            <person name="Suda W."/>
            <person name="Oshida Y."/>
            <person name="Kitamura K."/>
            <person name="Iida Y."/>
            <person name="Hattori M."/>
            <person name="Ohkuma M."/>
        </authorList>
    </citation>
    <scope>NUCLEOTIDE SEQUENCE [LARGE SCALE GENOMIC DNA]</scope>
    <source>
        <strain evidence="11 12">JCM 16418</strain>
    </source>
</reference>
<dbReference type="Pfam" id="PF12833">
    <property type="entry name" value="HTH_18"/>
    <property type="match status" value="1"/>
</dbReference>
<feature type="domain" description="HTH araC/xylS-type" evidence="9">
    <location>
        <begin position="452"/>
        <end position="551"/>
    </location>
</feature>
<dbReference type="PRINTS" id="PR00032">
    <property type="entry name" value="HTHARAC"/>
</dbReference>
<dbReference type="InterPro" id="IPR001789">
    <property type="entry name" value="Sig_transdc_resp-reg_receiver"/>
</dbReference>
<dbReference type="PROSITE" id="PS50110">
    <property type="entry name" value="RESPONSE_REGULATORY"/>
    <property type="match status" value="1"/>
</dbReference>
<evidence type="ECO:0000256" key="3">
    <source>
        <dbReference type="ARBA" id="ARBA00022553"/>
    </source>
</evidence>
<dbReference type="AlphaFoldDB" id="W7YZ04"/>
<keyword evidence="7" id="KW-0804">Transcription</keyword>
<keyword evidence="3 8" id="KW-0597">Phosphoprotein</keyword>
<dbReference type="GO" id="GO:0043565">
    <property type="term" value="F:sequence-specific DNA binding"/>
    <property type="evidence" value="ECO:0007669"/>
    <property type="project" value="InterPro"/>
</dbReference>
<dbReference type="EMBL" id="BAVZ01000016">
    <property type="protein sequence ID" value="GAF09881.1"/>
    <property type="molecule type" value="Genomic_DNA"/>
</dbReference>
<name>W7YZ04_9BACL</name>
<dbReference type="SMART" id="SM00342">
    <property type="entry name" value="HTH_ARAC"/>
    <property type="match status" value="1"/>
</dbReference>
<dbReference type="InterPro" id="IPR018060">
    <property type="entry name" value="HTH_AraC"/>
</dbReference>
<evidence type="ECO:0000313" key="12">
    <source>
        <dbReference type="Proteomes" id="UP000019364"/>
    </source>
</evidence>
<dbReference type="InterPro" id="IPR041522">
    <property type="entry name" value="CdaR_GGDEF"/>
</dbReference>
<evidence type="ECO:0000256" key="4">
    <source>
        <dbReference type="ARBA" id="ARBA00023012"/>
    </source>
</evidence>
<organism evidence="11 12">
    <name type="scientific">Paenibacillus pini JCM 16418</name>
    <dbReference type="NCBI Taxonomy" id="1236976"/>
    <lineage>
        <taxon>Bacteria</taxon>
        <taxon>Bacillati</taxon>
        <taxon>Bacillota</taxon>
        <taxon>Bacilli</taxon>
        <taxon>Bacillales</taxon>
        <taxon>Paenibacillaceae</taxon>
        <taxon>Paenibacillus</taxon>
    </lineage>
</organism>
<dbReference type="RefSeq" id="WP_036651846.1">
    <property type="nucleotide sequence ID" value="NZ_BAVZ01000016.1"/>
</dbReference>
<evidence type="ECO:0000259" key="9">
    <source>
        <dbReference type="PROSITE" id="PS01124"/>
    </source>
</evidence>
<keyword evidence="4" id="KW-0902">Two-component regulatory system</keyword>
<proteinExistence type="predicted"/>
<evidence type="ECO:0000256" key="1">
    <source>
        <dbReference type="ARBA" id="ARBA00004496"/>
    </source>
</evidence>
<dbReference type="GO" id="GO:0000160">
    <property type="term" value="P:phosphorelay signal transduction system"/>
    <property type="evidence" value="ECO:0007669"/>
    <property type="project" value="UniProtKB-KW"/>
</dbReference>
<dbReference type="GO" id="GO:0003700">
    <property type="term" value="F:DNA-binding transcription factor activity"/>
    <property type="evidence" value="ECO:0007669"/>
    <property type="project" value="InterPro"/>
</dbReference>
<keyword evidence="6" id="KW-0238">DNA-binding</keyword>
<dbReference type="GO" id="GO:0005737">
    <property type="term" value="C:cytoplasm"/>
    <property type="evidence" value="ECO:0007669"/>
    <property type="project" value="UniProtKB-SubCell"/>
</dbReference>
<dbReference type="CDD" id="cd17536">
    <property type="entry name" value="REC_YesN-like"/>
    <property type="match status" value="1"/>
</dbReference>
<feature type="modified residue" description="4-aspartylphosphate" evidence="8">
    <location>
        <position position="55"/>
    </location>
</feature>
<evidence type="ECO:0000256" key="2">
    <source>
        <dbReference type="ARBA" id="ARBA00022490"/>
    </source>
</evidence>
<dbReference type="OrthoDB" id="9794370at2"/>
<dbReference type="SUPFAM" id="SSF52172">
    <property type="entry name" value="CheY-like"/>
    <property type="match status" value="1"/>
</dbReference>
<dbReference type="eggNOG" id="COG4753">
    <property type="taxonomic scope" value="Bacteria"/>
</dbReference>
<dbReference type="PROSITE" id="PS01124">
    <property type="entry name" value="HTH_ARAC_FAMILY_2"/>
    <property type="match status" value="1"/>
</dbReference>